<keyword evidence="2" id="KW-1185">Reference proteome</keyword>
<accession>A0A6I8V374</accession>
<dbReference type="PANTHER" id="PTHR13233">
    <property type="entry name" value="MICROSPHERULE PROTEIN 1"/>
    <property type="match status" value="1"/>
</dbReference>
<dbReference type="InterPro" id="IPR008984">
    <property type="entry name" value="SMAD_FHA_dom_sf"/>
</dbReference>
<name>A0A6I8V374_DROPS</name>
<evidence type="ECO:0000313" key="2">
    <source>
        <dbReference type="Proteomes" id="UP000001819"/>
    </source>
</evidence>
<gene>
    <name evidence="3" type="primary">LOC6897631</name>
</gene>
<dbReference type="InterPro" id="IPR000253">
    <property type="entry name" value="FHA_dom"/>
</dbReference>
<dbReference type="AlphaFoldDB" id="A0A6I8V374"/>
<dbReference type="RefSeq" id="XP_002137774.2">
    <property type="nucleotide sequence ID" value="XM_002137738.3"/>
</dbReference>
<dbReference type="PROSITE" id="PS50006">
    <property type="entry name" value="FHA_DOMAIN"/>
    <property type="match status" value="1"/>
</dbReference>
<reference evidence="2" key="1">
    <citation type="submission" date="2024-06" db="UniProtKB">
        <authorList>
            <consortium name="RefSeq"/>
        </authorList>
    </citation>
    <scope>NUCLEOTIDE SEQUENCE [LARGE SCALE GENOMIC DNA]</scope>
    <source>
        <strain evidence="2">MV2-25</strain>
    </source>
</reference>
<proteinExistence type="predicted"/>
<evidence type="ECO:0000313" key="3">
    <source>
        <dbReference type="RefSeq" id="XP_002137774.2"/>
    </source>
</evidence>
<evidence type="ECO:0000259" key="1">
    <source>
        <dbReference type="PROSITE" id="PS50006"/>
    </source>
</evidence>
<dbReference type="GO" id="GO:0002151">
    <property type="term" value="F:G-quadruplex RNA binding"/>
    <property type="evidence" value="ECO:0007669"/>
    <property type="project" value="InterPro"/>
</dbReference>
<dbReference type="InterPro" id="IPR025999">
    <property type="entry name" value="MCRS_N"/>
</dbReference>
<sequence length="388" mass="44214">MSLSKFKREDMEFVPNGNVMELRPIQQLRRAKIDAAALKGGRKLRKDEEPRAQMVGRWKPIDDLALLTAMDRVNNVKIVHRVCKFSCMFSLKEVHQRWKALLYSPMDSQTAMSAIENLHPETVATVRANTVLSPEEEEVIMSIKSSESPSLAKFQELIDQNAAIFLRERTAQYLQIYWRELRKYMLLPDQVIAPGEEASYLQSFSEAEAEAFHVNVHEPIDEALDAELELQSRRNRRSIRLLENEITRMSVLVDCGRGPRELDNNTIACLCGHRVRFLMQHPEINFGRDGNEGSDWKVDVNLALEGPAEKVSRLQGTIKLRNDGIIFIANVGKRTIFVQGEPLLTSHKTRLDDNMLVEICGLTFTFIINPNAIDAVRTQCAKTSEPLK</sequence>
<protein>
    <submittedName>
        <fullName evidence="3">Microspherule protein 1-like</fullName>
    </submittedName>
</protein>
<dbReference type="Pfam" id="PF00498">
    <property type="entry name" value="FHA"/>
    <property type="match status" value="1"/>
</dbReference>
<reference evidence="3" key="2">
    <citation type="submission" date="2025-08" db="UniProtKB">
        <authorList>
            <consortium name="RefSeq"/>
        </authorList>
    </citation>
    <scope>IDENTIFICATION</scope>
    <source>
        <strain evidence="3">MV-25-SWS-2005</strain>
        <tissue evidence="3">Whole body</tissue>
    </source>
</reference>
<dbReference type="GO" id="GO:0044545">
    <property type="term" value="C:NSL complex"/>
    <property type="evidence" value="ECO:0007669"/>
    <property type="project" value="TreeGrafter"/>
</dbReference>
<dbReference type="SMR" id="A0A6I8V374"/>
<dbReference type="InterPro" id="IPR037912">
    <property type="entry name" value="MCRS1"/>
</dbReference>
<dbReference type="SUPFAM" id="SSF49879">
    <property type="entry name" value="SMAD/FHA domain"/>
    <property type="match status" value="1"/>
</dbReference>
<dbReference type="GO" id="GO:0045944">
    <property type="term" value="P:positive regulation of transcription by RNA polymerase II"/>
    <property type="evidence" value="ECO:0007669"/>
    <property type="project" value="TreeGrafter"/>
</dbReference>
<dbReference type="GO" id="GO:0031011">
    <property type="term" value="C:Ino80 complex"/>
    <property type="evidence" value="ECO:0007669"/>
    <property type="project" value="InterPro"/>
</dbReference>
<dbReference type="InParanoid" id="A0A6I8V374"/>
<dbReference type="Pfam" id="PF13325">
    <property type="entry name" value="MCRS_N"/>
    <property type="match status" value="1"/>
</dbReference>
<dbReference type="PANTHER" id="PTHR13233:SF0">
    <property type="entry name" value="MICROSPHERULE PROTEIN 1"/>
    <property type="match status" value="1"/>
</dbReference>
<feature type="domain" description="FHA" evidence="1">
    <location>
        <begin position="284"/>
        <end position="343"/>
    </location>
</feature>
<dbReference type="KEGG" id="dpo:6897631"/>
<organism evidence="2 3">
    <name type="scientific">Drosophila pseudoobscura pseudoobscura</name>
    <name type="common">Fruit fly</name>
    <dbReference type="NCBI Taxonomy" id="46245"/>
    <lineage>
        <taxon>Eukaryota</taxon>
        <taxon>Metazoa</taxon>
        <taxon>Ecdysozoa</taxon>
        <taxon>Arthropoda</taxon>
        <taxon>Hexapoda</taxon>
        <taxon>Insecta</taxon>
        <taxon>Pterygota</taxon>
        <taxon>Neoptera</taxon>
        <taxon>Endopterygota</taxon>
        <taxon>Diptera</taxon>
        <taxon>Brachycera</taxon>
        <taxon>Muscomorpha</taxon>
        <taxon>Ephydroidea</taxon>
        <taxon>Drosophilidae</taxon>
        <taxon>Drosophila</taxon>
        <taxon>Sophophora</taxon>
    </lineage>
</organism>
<dbReference type="GO" id="GO:0071339">
    <property type="term" value="C:MLL1 complex"/>
    <property type="evidence" value="ECO:0007669"/>
    <property type="project" value="InterPro"/>
</dbReference>
<dbReference type="Proteomes" id="UP000001819">
    <property type="component" value="Chromosome 2"/>
</dbReference>